<dbReference type="SUPFAM" id="SSF118290">
    <property type="entry name" value="WRKY DNA-binding domain"/>
    <property type="match status" value="1"/>
</dbReference>
<feature type="domain" description="WRKY" evidence="7">
    <location>
        <begin position="171"/>
        <end position="236"/>
    </location>
</feature>
<dbReference type="AlphaFoldDB" id="A0AAE1YNT5"/>
<keyword evidence="3" id="KW-0238">DNA-binding</keyword>
<dbReference type="Proteomes" id="UP001293254">
    <property type="component" value="Unassembled WGS sequence"/>
</dbReference>
<evidence type="ECO:0000256" key="6">
    <source>
        <dbReference type="SAM" id="MobiDB-lite"/>
    </source>
</evidence>
<dbReference type="GO" id="GO:0043565">
    <property type="term" value="F:sequence-specific DNA binding"/>
    <property type="evidence" value="ECO:0007669"/>
    <property type="project" value="InterPro"/>
</dbReference>
<dbReference type="InterPro" id="IPR003657">
    <property type="entry name" value="WRKY_dom"/>
</dbReference>
<protein>
    <submittedName>
        <fullName evidence="8">WRKY transcription factor 48</fullName>
    </submittedName>
</protein>
<feature type="region of interest" description="Disordered" evidence="6">
    <location>
        <begin position="308"/>
        <end position="343"/>
    </location>
</feature>
<keyword evidence="9" id="KW-1185">Reference proteome</keyword>
<feature type="compositionally biased region" description="Basic residues" evidence="6">
    <location>
        <begin position="148"/>
        <end position="158"/>
    </location>
</feature>
<sequence>MAEKKKESTETENSLKNTAAFPNQMMIPENSFSTPNSLFDISCDDEHHQKNSFGFIDMLSVQDFTNPSSLFDDFLQNMITAPPSLLPPTSTVPEYSEVVNTPVTPNSSSMSSASSTEAAANEDQKKITETVEEEDEDEEEQDQEKTKKQLKPKKKNQKRQREPRFAFMTKSEIDHLDDGYRWRKYGQKAVKNSPFPRSYYRCTSTACGVKKRVERSSDDPSIVVTTYEGTHTHPCPITPRGAFGLMPETAALGGVAGFTGSGVIGGGGGSTSHFVIPPQMFHHQQQQQQQYSTLPRAATIFQQQPYFLRNNLTPPPPPPPPPSPPPLSNFSTTTNPTFPPAAAATLFQERPFCPSSSTSLLARDHGLLQDMLPSQMFKDPKQE</sequence>
<dbReference type="GO" id="GO:0003700">
    <property type="term" value="F:DNA-binding transcription factor activity"/>
    <property type="evidence" value="ECO:0007669"/>
    <property type="project" value="InterPro"/>
</dbReference>
<accession>A0AAE1YNT5</accession>
<dbReference type="GO" id="GO:0005634">
    <property type="term" value="C:nucleus"/>
    <property type="evidence" value="ECO:0007669"/>
    <property type="project" value="UniProtKB-SubCell"/>
</dbReference>
<reference evidence="8" key="2">
    <citation type="journal article" date="2024" name="Plant">
        <title>Genomic evolution and insights into agronomic trait innovations of Sesamum species.</title>
        <authorList>
            <person name="Miao H."/>
            <person name="Wang L."/>
            <person name="Qu L."/>
            <person name="Liu H."/>
            <person name="Sun Y."/>
            <person name="Le M."/>
            <person name="Wang Q."/>
            <person name="Wei S."/>
            <person name="Zheng Y."/>
            <person name="Lin W."/>
            <person name="Duan Y."/>
            <person name="Cao H."/>
            <person name="Xiong S."/>
            <person name="Wang X."/>
            <person name="Wei L."/>
            <person name="Li C."/>
            <person name="Ma Q."/>
            <person name="Ju M."/>
            <person name="Zhao R."/>
            <person name="Li G."/>
            <person name="Mu C."/>
            <person name="Tian Q."/>
            <person name="Mei H."/>
            <person name="Zhang T."/>
            <person name="Gao T."/>
            <person name="Zhang H."/>
        </authorList>
    </citation>
    <scope>NUCLEOTIDE SEQUENCE</scope>
    <source>
        <strain evidence="8">3651</strain>
    </source>
</reference>
<gene>
    <name evidence="8" type="ORF">Salat_0548600</name>
</gene>
<dbReference type="InterPro" id="IPR044810">
    <property type="entry name" value="WRKY_plant"/>
</dbReference>
<evidence type="ECO:0000256" key="1">
    <source>
        <dbReference type="ARBA" id="ARBA00004123"/>
    </source>
</evidence>
<name>A0AAE1YNT5_9LAMI</name>
<evidence type="ECO:0000256" key="3">
    <source>
        <dbReference type="ARBA" id="ARBA00023125"/>
    </source>
</evidence>
<dbReference type="EMBL" id="JACGWO010000002">
    <property type="protein sequence ID" value="KAK4433859.1"/>
    <property type="molecule type" value="Genomic_DNA"/>
</dbReference>
<evidence type="ECO:0000256" key="5">
    <source>
        <dbReference type="ARBA" id="ARBA00023242"/>
    </source>
</evidence>
<feature type="compositionally biased region" description="Low complexity" evidence="6">
    <location>
        <begin position="328"/>
        <end position="343"/>
    </location>
</feature>
<evidence type="ECO:0000259" key="7">
    <source>
        <dbReference type="PROSITE" id="PS50811"/>
    </source>
</evidence>
<feature type="compositionally biased region" description="Acidic residues" evidence="6">
    <location>
        <begin position="130"/>
        <end position="142"/>
    </location>
</feature>
<organism evidence="8 9">
    <name type="scientific">Sesamum alatum</name>
    <dbReference type="NCBI Taxonomy" id="300844"/>
    <lineage>
        <taxon>Eukaryota</taxon>
        <taxon>Viridiplantae</taxon>
        <taxon>Streptophyta</taxon>
        <taxon>Embryophyta</taxon>
        <taxon>Tracheophyta</taxon>
        <taxon>Spermatophyta</taxon>
        <taxon>Magnoliopsida</taxon>
        <taxon>eudicotyledons</taxon>
        <taxon>Gunneridae</taxon>
        <taxon>Pentapetalae</taxon>
        <taxon>asterids</taxon>
        <taxon>lamiids</taxon>
        <taxon>Lamiales</taxon>
        <taxon>Pedaliaceae</taxon>
        <taxon>Sesamum</taxon>
    </lineage>
</organism>
<feature type="compositionally biased region" description="Low complexity" evidence="6">
    <location>
        <begin position="107"/>
        <end position="119"/>
    </location>
</feature>
<dbReference type="PANTHER" id="PTHR31221">
    <property type="entry name" value="WRKY TRANSCRIPTION FACTOR PROTEIN 1-RELATED"/>
    <property type="match status" value="1"/>
</dbReference>
<dbReference type="InterPro" id="IPR036576">
    <property type="entry name" value="WRKY_dom_sf"/>
</dbReference>
<evidence type="ECO:0000256" key="4">
    <source>
        <dbReference type="ARBA" id="ARBA00023163"/>
    </source>
</evidence>
<dbReference type="Pfam" id="PF03106">
    <property type="entry name" value="WRKY"/>
    <property type="match status" value="1"/>
</dbReference>
<evidence type="ECO:0000313" key="8">
    <source>
        <dbReference type="EMBL" id="KAK4433859.1"/>
    </source>
</evidence>
<comment type="subcellular location">
    <subcellularLocation>
        <location evidence="1">Nucleus</location>
    </subcellularLocation>
</comment>
<feature type="region of interest" description="Disordered" evidence="6">
    <location>
        <begin position="99"/>
        <end position="166"/>
    </location>
</feature>
<comment type="caution">
    <text evidence="8">The sequence shown here is derived from an EMBL/GenBank/DDBJ whole genome shotgun (WGS) entry which is preliminary data.</text>
</comment>
<evidence type="ECO:0000313" key="9">
    <source>
        <dbReference type="Proteomes" id="UP001293254"/>
    </source>
</evidence>
<dbReference type="PANTHER" id="PTHR31221:SF358">
    <property type="entry name" value="WRKY TRANSCRIPTION FACTOR 71"/>
    <property type="match status" value="1"/>
</dbReference>
<keyword evidence="2" id="KW-0805">Transcription regulation</keyword>
<evidence type="ECO:0000256" key="2">
    <source>
        <dbReference type="ARBA" id="ARBA00023015"/>
    </source>
</evidence>
<keyword evidence="4" id="KW-0804">Transcription</keyword>
<feature type="region of interest" description="Disordered" evidence="6">
    <location>
        <begin position="1"/>
        <end position="29"/>
    </location>
</feature>
<keyword evidence="5" id="KW-0539">Nucleus</keyword>
<dbReference type="SMART" id="SM00774">
    <property type="entry name" value="WRKY"/>
    <property type="match status" value="1"/>
</dbReference>
<feature type="compositionally biased region" description="Pro residues" evidence="6">
    <location>
        <begin position="313"/>
        <end position="327"/>
    </location>
</feature>
<reference evidence="8" key="1">
    <citation type="submission" date="2020-06" db="EMBL/GenBank/DDBJ databases">
        <authorList>
            <person name="Li T."/>
            <person name="Hu X."/>
            <person name="Zhang T."/>
            <person name="Song X."/>
            <person name="Zhang H."/>
            <person name="Dai N."/>
            <person name="Sheng W."/>
            <person name="Hou X."/>
            <person name="Wei L."/>
        </authorList>
    </citation>
    <scope>NUCLEOTIDE SEQUENCE</scope>
    <source>
        <strain evidence="8">3651</strain>
        <tissue evidence="8">Leaf</tissue>
    </source>
</reference>
<dbReference type="FunFam" id="2.20.25.80:FF:000003">
    <property type="entry name" value="WRKY transcription factor 57"/>
    <property type="match status" value="1"/>
</dbReference>
<proteinExistence type="predicted"/>
<dbReference type="Gene3D" id="2.20.25.80">
    <property type="entry name" value="WRKY domain"/>
    <property type="match status" value="1"/>
</dbReference>
<dbReference type="PROSITE" id="PS50811">
    <property type="entry name" value="WRKY"/>
    <property type="match status" value="1"/>
</dbReference>